<keyword evidence="3" id="KW-1185">Reference proteome</keyword>
<sequence length="150" mass="16324">MTTDQLSAILDYHLIPSQVLYTPNLTNGSTFVTANGGKITVRQGGNNLYINSAQLLNANILIANGVLHTIDNVLNPAGPDALPNPQIASQGPIFTMIDISESGMAQPDLVLLIPKYRDGIVDLIFEASDEDKNYINIEEFGLLYYLNFLA</sequence>
<accession>H0EKW6</accession>
<dbReference type="InterPro" id="IPR036378">
    <property type="entry name" value="FAS1_dom_sf"/>
</dbReference>
<gene>
    <name evidence="2" type="ORF">M7I_3199</name>
</gene>
<reference evidence="2 3" key="1">
    <citation type="journal article" date="2012" name="Eukaryot. Cell">
        <title>Genome sequence of the fungus Glarea lozoyensis: the first genome sequence of a species from the Helotiaceae family.</title>
        <authorList>
            <person name="Youssar L."/>
            <person name="Gruening B.A."/>
            <person name="Erxleben A."/>
            <person name="Guenther S."/>
            <person name="Huettel W."/>
        </authorList>
    </citation>
    <scope>NUCLEOTIDE SEQUENCE [LARGE SCALE GENOMIC DNA]</scope>
    <source>
        <strain evidence="3">ATCC 74030 / MF5533</strain>
    </source>
</reference>
<name>H0EKW6_GLAL7</name>
<dbReference type="HOGENOM" id="CLU_1740688_0_0_1"/>
<dbReference type="SUPFAM" id="SSF82153">
    <property type="entry name" value="FAS1 domain"/>
    <property type="match status" value="1"/>
</dbReference>
<dbReference type="OrthoDB" id="286301at2759"/>
<dbReference type="PROSITE" id="PS50213">
    <property type="entry name" value="FAS1"/>
    <property type="match status" value="1"/>
</dbReference>
<evidence type="ECO:0000313" key="3">
    <source>
        <dbReference type="Proteomes" id="UP000005446"/>
    </source>
</evidence>
<dbReference type="Proteomes" id="UP000005446">
    <property type="component" value="Unassembled WGS sequence"/>
</dbReference>
<evidence type="ECO:0000259" key="1">
    <source>
        <dbReference type="PROSITE" id="PS50213"/>
    </source>
</evidence>
<evidence type="ECO:0000313" key="2">
    <source>
        <dbReference type="EMBL" id="EHL00809.1"/>
    </source>
</evidence>
<dbReference type="InParanoid" id="H0EKW6"/>
<feature type="domain" description="FAS1" evidence="1">
    <location>
        <begin position="1"/>
        <end position="74"/>
    </location>
</feature>
<dbReference type="Pfam" id="PF02469">
    <property type="entry name" value="Fasciclin"/>
    <property type="match status" value="1"/>
</dbReference>
<proteinExistence type="predicted"/>
<dbReference type="EMBL" id="AGUE01000073">
    <property type="protein sequence ID" value="EHL00809.1"/>
    <property type="molecule type" value="Genomic_DNA"/>
</dbReference>
<organism evidence="2 3">
    <name type="scientific">Glarea lozoyensis (strain ATCC 74030 / MF5533)</name>
    <dbReference type="NCBI Taxonomy" id="1104152"/>
    <lineage>
        <taxon>Eukaryota</taxon>
        <taxon>Fungi</taxon>
        <taxon>Dikarya</taxon>
        <taxon>Ascomycota</taxon>
        <taxon>Pezizomycotina</taxon>
        <taxon>Leotiomycetes</taxon>
        <taxon>Helotiales</taxon>
        <taxon>Helotiaceae</taxon>
        <taxon>Glarea</taxon>
    </lineage>
</organism>
<dbReference type="Gene3D" id="2.30.180.10">
    <property type="entry name" value="FAS1 domain"/>
    <property type="match status" value="1"/>
</dbReference>
<comment type="caution">
    <text evidence="2">The sequence shown here is derived from an EMBL/GenBank/DDBJ whole genome shotgun (WGS) entry which is preliminary data.</text>
</comment>
<dbReference type="InterPro" id="IPR000782">
    <property type="entry name" value="FAS1_domain"/>
</dbReference>
<dbReference type="SMART" id="SM00554">
    <property type="entry name" value="FAS1"/>
    <property type="match status" value="1"/>
</dbReference>
<protein>
    <submittedName>
        <fullName evidence="2">Putative Stabilin-2</fullName>
    </submittedName>
</protein>
<dbReference type="AlphaFoldDB" id="H0EKW6"/>